<dbReference type="GO" id="GO:0008168">
    <property type="term" value="F:methyltransferase activity"/>
    <property type="evidence" value="ECO:0007669"/>
    <property type="project" value="UniProtKB-KW"/>
</dbReference>
<dbReference type="InterPro" id="IPR029063">
    <property type="entry name" value="SAM-dependent_MTases_sf"/>
</dbReference>
<dbReference type="AlphaFoldDB" id="A0AAJ5WZ78"/>
<evidence type="ECO:0000313" key="2">
    <source>
        <dbReference type="Proteomes" id="UP001220610"/>
    </source>
</evidence>
<dbReference type="Gene3D" id="3.40.50.150">
    <property type="entry name" value="Vaccinia Virus protein VP39"/>
    <property type="match status" value="1"/>
</dbReference>
<sequence length="248" mass="27715">MTTTPDHLQETDPTGLATLENLAAAKRFNEWMFQTVRPFLKGHVFEAGSGIGNISELILGSGLSLTASDLRDEYIFKLKDKFRDNPLLKDVLAVDLAIPDFEQQFPGLVSHFDSFIALNVVEHIEHADLAIANARKMLKPGGHMVILVPAFQWLYNSFDTELGHFKRYTARTLKQLLAGQQLEVIHSQYFNVMGMAGWFVNGGILKKKMIPAGQLKLYNSLVPAFRLLDRVTFNSMGLSVIAIGRKPV</sequence>
<dbReference type="Pfam" id="PF13489">
    <property type="entry name" value="Methyltransf_23"/>
    <property type="match status" value="1"/>
</dbReference>
<dbReference type="EMBL" id="CP119311">
    <property type="protein sequence ID" value="WEK37095.1"/>
    <property type="molecule type" value="Genomic_DNA"/>
</dbReference>
<keyword evidence="1" id="KW-0808">Transferase</keyword>
<gene>
    <name evidence="1" type="ORF">P0Y53_06240</name>
</gene>
<dbReference type="CDD" id="cd02440">
    <property type="entry name" value="AdoMet_MTases"/>
    <property type="match status" value="1"/>
</dbReference>
<keyword evidence="1" id="KW-0489">Methyltransferase</keyword>
<dbReference type="Proteomes" id="UP001220610">
    <property type="component" value="Chromosome"/>
</dbReference>
<organism evidence="1 2">
    <name type="scientific">Candidatus Pseudobacter hemicellulosilyticus</name>
    <dbReference type="NCBI Taxonomy" id="3121375"/>
    <lineage>
        <taxon>Bacteria</taxon>
        <taxon>Pseudomonadati</taxon>
        <taxon>Bacteroidota</taxon>
        <taxon>Chitinophagia</taxon>
        <taxon>Chitinophagales</taxon>
        <taxon>Chitinophagaceae</taxon>
        <taxon>Pseudobacter</taxon>
    </lineage>
</organism>
<evidence type="ECO:0000313" key="1">
    <source>
        <dbReference type="EMBL" id="WEK37095.1"/>
    </source>
</evidence>
<proteinExistence type="predicted"/>
<reference evidence="1" key="1">
    <citation type="submission" date="2023-03" db="EMBL/GenBank/DDBJ databases">
        <title>Andean soil-derived lignocellulolytic bacterial consortium as a source of novel taxa and putative plastic-active enzymes.</title>
        <authorList>
            <person name="Diaz-Garcia L."/>
            <person name="Chuvochina M."/>
            <person name="Feuerriegel G."/>
            <person name="Bunk B."/>
            <person name="Sproer C."/>
            <person name="Streit W.R."/>
            <person name="Rodriguez L.M."/>
            <person name="Overmann J."/>
            <person name="Jimenez D.J."/>
        </authorList>
    </citation>
    <scope>NUCLEOTIDE SEQUENCE</scope>
    <source>
        <strain evidence="1">MAG 7</strain>
    </source>
</reference>
<dbReference type="SUPFAM" id="SSF53335">
    <property type="entry name" value="S-adenosyl-L-methionine-dependent methyltransferases"/>
    <property type="match status" value="1"/>
</dbReference>
<name>A0AAJ5WZ78_9BACT</name>
<accession>A0AAJ5WZ78</accession>
<protein>
    <submittedName>
        <fullName evidence="1">Methyltransferase domain-containing protein</fullName>
    </submittedName>
</protein>
<dbReference type="GO" id="GO:0032259">
    <property type="term" value="P:methylation"/>
    <property type="evidence" value="ECO:0007669"/>
    <property type="project" value="UniProtKB-KW"/>
</dbReference>